<gene>
    <name evidence="2" type="ORF">EZS28_013732</name>
</gene>
<dbReference type="Gene3D" id="2.60.120.920">
    <property type="match status" value="1"/>
</dbReference>
<evidence type="ECO:0000313" key="2">
    <source>
        <dbReference type="EMBL" id="KAA6390740.1"/>
    </source>
</evidence>
<evidence type="ECO:0000313" key="3">
    <source>
        <dbReference type="Proteomes" id="UP000324800"/>
    </source>
</evidence>
<reference evidence="2 3" key="1">
    <citation type="submission" date="2019-03" db="EMBL/GenBank/DDBJ databases">
        <title>Single cell metagenomics reveals metabolic interactions within the superorganism composed of flagellate Streblomastix strix and complex community of Bacteroidetes bacteria on its surface.</title>
        <authorList>
            <person name="Treitli S.C."/>
            <person name="Kolisko M."/>
            <person name="Husnik F."/>
            <person name="Keeling P."/>
            <person name="Hampl V."/>
        </authorList>
    </citation>
    <scope>NUCLEOTIDE SEQUENCE [LARGE SCALE GENOMIC DNA]</scope>
    <source>
        <strain evidence="2">ST1C</strain>
    </source>
</reference>
<dbReference type="OrthoDB" id="2329056at2759"/>
<accession>A0A5J4W7F7</accession>
<keyword evidence="1" id="KW-0175">Coiled coil</keyword>
<name>A0A5J4W7F7_9EUKA</name>
<evidence type="ECO:0008006" key="4">
    <source>
        <dbReference type="Google" id="ProtNLM"/>
    </source>
</evidence>
<organism evidence="2 3">
    <name type="scientific">Streblomastix strix</name>
    <dbReference type="NCBI Taxonomy" id="222440"/>
    <lineage>
        <taxon>Eukaryota</taxon>
        <taxon>Metamonada</taxon>
        <taxon>Preaxostyla</taxon>
        <taxon>Oxymonadida</taxon>
        <taxon>Streblomastigidae</taxon>
        <taxon>Streblomastix</taxon>
    </lineage>
</organism>
<proteinExistence type="predicted"/>
<evidence type="ECO:0000256" key="1">
    <source>
        <dbReference type="SAM" id="Coils"/>
    </source>
</evidence>
<dbReference type="EMBL" id="SNRW01003121">
    <property type="protein sequence ID" value="KAA6390740.1"/>
    <property type="molecule type" value="Genomic_DNA"/>
</dbReference>
<protein>
    <recommendedName>
        <fullName evidence="4">B30.2/SPRY domain-containing protein</fullName>
    </recommendedName>
</protein>
<dbReference type="Proteomes" id="UP000324800">
    <property type="component" value="Unassembled WGS sequence"/>
</dbReference>
<sequence>MADIKNQQALDQTRILQEQVRAANERARLAEEKLKNLETFIQHLQTEITQLHQSQAASSASHSTSVMQPVVDRQVIIEDNTSQLENPDPTGKLVKLDHIGDLNRKAIALKYPEYRCISLNKSISEGIHRVEVRFEKCNYDGLIQGAVGIMKADNKIPFPCYPGRNTQNIIMLYYNGNDGDVYYQQTRALNNAQFKDGQLIAMELNADVGTLHFFVDGIQQPVFVSEIFQAVKFWFYIYNKESSFSVVSVKKLTVPTAKTLSKERALQW</sequence>
<dbReference type="InterPro" id="IPR043136">
    <property type="entry name" value="B30.2/SPRY_sf"/>
</dbReference>
<feature type="coiled-coil region" evidence="1">
    <location>
        <begin position="6"/>
        <end position="47"/>
    </location>
</feature>
<dbReference type="AlphaFoldDB" id="A0A5J4W7F7"/>
<comment type="caution">
    <text evidence="2">The sequence shown here is derived from an EMBL/GenBank/DDBJ whole genome shotgun (WGS) entry which is preliminary data.</text>
</comment>